<keyword evidence="1" id="KW-0812">Transmembrane</keyword>
<protein>
    <submittedName>
        <fullName evidence="3">Fatty acid desaturase</fullName>
    </submittedName>
</protein>
<accession>A0A347UJZ9</accession>
<sequence>MNNPNSPHMAPTEPDTTREWVRHLAKYRDPKLFRSLLELTATAGPFIALWALAWWSLSYSYWLTFALSLLNGFFVVRLFIIQHDCGHSSYFKNRITGDWVGRVLGVFTVTPYDVWKRAHNIHHSTSGNLDRRELGDIDTITVDEYQALSRMGRFKYRFYRNPVILFLIGPSYIFLLTNRLPMGMMKSGAKYWFSALGTNAAILALLAVIVYFGGWMPLLLIFLPSTVMGATIGVWLFYVQHQFENTYWDRDENWNLHDAALHGSSHYVLPEPLQWLTGYIGIHHVHHMYARIPFYRLKEVLRDFPVLNEAQRLTIRESLSCVKLQLWDEKNRKLLSYREMKEMYGAV</sequence>
<dbReference type="GO" id="GO:0016020">
    <property type="term" value="C:membrane"/>
    <property type="evidence" value="ECO:0007669"/>
    <property type="project" value="TreeGrafter"/>
</dbReference>
<dbReference type="EMBL" id="CP032125">
    <property type="protein sequence ID" value="AXX99177.1"/>
    <property type="molecule type" value="Genomic_DNA"/>
</dbReference>
<name>A0A347UJZ9_9RHOB</name>
<feature type="domain" description="Fatty acid desaturase" evidence="2">
    <location>
        <begin position="62"/>
        <end position="303"/>
    </location>
</feature>
<keyword evidence="1" id="KW-1133">Transmembrane helix</keyword>
<dbReference type="GO" id="GO:0006629">
    <property type="term" value="P:lipid metabolic process"/>
    <property type="evidence" value="ECO:0007669"/>
    <property type="project" value="InterPro"/>
</dbReference>
<feature type="transmembrane region" description="Helical" evidence="1">
    <location>
        <begin position="191"/>
        <end position="212"/>
    </location>
</feature>
<dbReference type="AlphaFoldDB" id="A0A347UJZ9"/>
<dbReference type="RefSeq" id="WP_118943829.1">
    <property type="nucleotide sequence ID" value="NZ_CP032125.1"/>
</dbReference>
<dbReference type="GO" id="GO:0016717">
    <property type="term" value="F:oxidoreductase activity, acting on paired donors, with oxidation of a pair of donors resulting in the reduction of molecular oxygen to two molecules of water"/>
    <property type="evidence" value="ECO:0007669"/>
    <property type="project" value="TreeGrafter"/>
</dbReference>
<evidence type="ECO:0000256" key="1">
    <source>
        <dbReference type="SAM" id="Phobius"/>
    </source>
</evidence>
<keyword evidence="1" id="KW-0472">Membrane</keyword>
<dbReference type="InterPro" id="IPR005804">
    <property type="entry name" value="FA_desaturase_dom"/>
</dbReference>
<feature type="transmembrane region" description="Helical" evidence="1">
    <location>
        <begin position="158"/>
        <end position="176"/>
    </location>
</feature>
<proteinExistence type="predicted"/>
<dbReference type="KEGG" id="pamo:BAR1_15290"/>
<dbReference type="Pfam" id="PF00487">
    <property type="entry name" value="FA_desaturase"/>
    <property type="match status" value="1"/>
</dbReference>
<keyword evidence="4" id="KW-1185">Reference proteome</keyword>
<dbReference type="PANTHER" id="PTHR19353:SF73">
    <property type="entry name" value="FATTY ACID DESATURASE"/>
    <property type="match status" value="1"/>
</dbReference>
<dbReference type="CDD" id="cd03507">
    <property type="entry name" value="Delta12-FADS-like"/>
    <property type="match status" value="1"/>
</dbReference>
<gene>
    <name evidence="3" type="ORF">BAR1_15290</name>
</gene>
<organism evidence="3 4">
    <name type="scientific">Profundibacter amoris</name>
    <dbReference type="NCBI Taxonomy" id="2171755"/>
    <lineage>
        <taxon>Bacteria</taxon>
        <taxon>Pseudomonadati</taxon>
        <taxon>Pseudomonadota</taxon>
        <taxon>Alphaproteobacteria</taxon>
        <taxon>Rhodobacterales</taxon>
        <taxon>Paracoccaceae</taxon>
        <taxon>Profundibacter</taxon>
    </lineage>
</organism>
<dbReference type="Proteomes" id="UP000261704">
    <property type="component" value="Chromosome"/>
</dbReference>
<evidence type="ECO:0000259" key="2">
    <source>
        <dbReference type="Pfam" id="PF00487"/>
    </source>
</evidence>
<dbReference type="OrthoDB" id="9769653at2"/>
<evidence type="ECO:0000313" key="4">
    <source>
        <dbReference type="Proteomes" id="UP000261704"/>
    </source>
</evidence>
<evidence type="ECO:0000313" key="3">
    <source>
        <dbReference type="EMBL" id="AXX99177.1"/>
    </source>
</evidence>
<feature type="transmembrane region" description="Helical" evidence="1">
    <location>
        <begin position="219"/>
        <end position="238"/>
    </location>
</feature>
<feature type="transmembrane region" description="Helical" evidence="1">
    <location>
        <begin position="36"/>
        <end position="55"/>
    </location>
</feature>
<feature type="transmembrane region" description="Helical" evidence="1">
    <location>
        <begin position="61"/>
        <end position="80"/>
    </location>
</feature>
<dbReference type="InterPro" id="IPR012171">
    <property type="entry name" value="Fatty_acid_desaturase"/>
</dbReference>
<reference evidence="3 4" key="1">
    <citation type="submission" date="2018-09" db="EMBL/GenBank/DDBJ databases">
        <title>Profundibacter amoris BAR1 gen. nov., sp. nov., a new member of the Roseobacter clade isolated at Lokis Castle Vent Field on the Arctic Mid-Oceanic Ridge.</title>
        <authorList>
            <person name="Le Moine Bauer S."/>
            <person name="Sjoeberg A.G."/>
            <person name="L'Haridon S."/>
            <person name="Stokke R."/>
            <person name="Roalkvam I."/>
            <person name="Steen I.H."/>
            <person name="Dahle H."/>
        </authorList>
    </citation>
    <scope>NUCLEOTIDE SEQUENCE [LARGE SCALE GENOMIC DNA]</scope>
    <source>
        <strain evidence="3 4">BAR1</strain>
    </source>
</reference>
<dbReference type="PANTHER" id="PTHR19353">
    <property type="entry name" value="FATTY ACID DESATURASE 2"/>
    <property type="match status" value="1"/>
</dbReference>